<proteinExistence type="predicted"/>
<reference evidence="3 4" key="1">
    <citation type="submission" date="2019-09" db="EMBL/GenBank/DDBJ databases">
        <title>H2 Metabolism Revealed by Metagenomic Analysis in Subglacial Sediment of East Antarctica.</title>
        <authorList>
            <person name="Yang Z."/>
            <person name="Zhang Y."/>
            <person name="Lv Y."/>
            <person name="Yan W."/>
            <person name="Xiao X."/>
            <person name="Sun B."/>
            <person name="Ma H."/>
        </authorList>
    </citation>
    <scope>NUCLEOTIDE SEQUENCE [LARGE SCALE GENOMIC DNA]</scope>
    <source>
        <strain evidence="3">Bin2_2</strain>
    </source>
</reference>
<dbReference type="Pfam" id="PF03480">
    <property type="entry name" value="DctP"/>
    <property type="match status" value="1"/>
</dbReference>
<dbReference type="GO" id="GO:0055085">
    <property type="term" value="P:transmembrane transport"/>
    <property type="evidence" value="ECO:0007669"/>
    <property type="project" value="InterPro"/>
</dbReference>
<sequence length="340" mass="37629">MKLTYTIALKALLGTLILCVSGLVHAADTYVLKFSTLAPHGSTWMKAFDAWGRELATKSQGRLTVKFYPGGISGDEPDMLRKIRFNQLQGAALSGHGIGEIFPPARILETPFLFRDHDEIDAVRAKIQPVIDTGFRNNQYELIAWMEVGNIHFFSSKPLASMEEFSRRRIWQWQGDRFIDAFFDANGWSSVALPITEVYTGLSTGLVDTVVSTPLASITLQWAGKTPYMSTQPLATGIGAVVVSNKFFASLPADLRALLKSTGGPLSEKLIADTRRDDMKALAVLERSTQPMVGMQKVSLAEQVRLARKAVDALEAKSYLNAELNQKVDAELARYRSRTR</sequence>
<dbReference type="NCBIfam" id="NF037995">
    <property type="entry name" value="TRAP_S1"/>
    <property type="match status" value="1"/>
</dbReference>
<accession>A0A7C9P9G8</accession>
<dbReference type="InterPro" id="IPR038404">
    <property type="entry name" value="TRAP_DctP_sf"/>
</dbReference>
<keyword evidence="1 2" id="KW-0732">Signal</keyword>
<evidence type="ECO:0000256" key="2">
    <source>
        <dbReference type="SAM" id="SignalP"/>
    </source>
</evidence>
<name>A0A7C9P9G8_9PROT</name>
<dbReference type="CDD" id="cd13670">
    <property type="entry name" value="PBP2_TRAP_Tp0957_like"/>
    <property type="match status" value="1"/>
</dbReference>
<feature type="chain" id="PRO_5028886672" description="TRAP-type C4-dicarboxylate transport system, periplasmic component" evidence="2">
    <location>
        <begin position="27"/>
        <end position="340"/>
    </location>
</feature>
<dbReference type="InterPro" id="IPR018389">
    <property type="entry name" value="DctP_fam"/>
</dbReference>
<evidence type="ECO:0000313" key="4">
    <source>
        <dbReference type="Proteomes" id="UP000483432"/>
    </source>
</evidence>
<dbReference type="Proteomes" id="UP000483432">
    <property type="component" value="Unassembled WGS sequence"/>
</dbReference>
<dbReference type="AlphaFoldDB" id="A0A7C9P9G8"/>
<feature type="signal peptide" evidence="2">
    <location>
        <begin position="1"/>
        <end position="26"/>
    </location>
</feature>
<organism evidence="3 4">
    <name type="scientific">Sulfuriferula multivorans</name>
    <dbReference type="NCBI Taxonomy" id="1559896"/>
    <lineage>
        <taxon>Bacteria</taxon>
        <taxon>Pseudomonadati</taxon>
        <taxon>Pseudomonadota</taxon>
        <taxon>Betaproteobacteria</taxon>
        <taxon>Nitrosomonadales</taxon>
        <taxon>Sulfuricellaceae</taxon>
        <taxon>Sulfuriferula</taxon>
    </lineage>
</organism>
<comment type="caution">
    <text evidence="3">The sequence shown here is derived from an EMBL/GenBank/DDBJ whole genome shotgun (WGS) entry which is preliminary data.</text>
</comment>
<dbReference type="PANTHER" id="PTHR33376:SF15">
    <property type="entry name" value="BLL6794 PROTEIN"/>
    <property type="match status" value="1"/>
</dbReference>
<protein>
    <recommendedName>
        <fullName evidence="5">TRAP-type C4-dicarboxylate transport system, periplasmic component</fullName>
    </recommendedName>
</protein>
<dbReference type="Gene3D" id="3.40.190.170">
    <property type="entry name" value="Bacterial extracellular solute-binding protein, family 7"/>
    <property type="match status" value="1"/>
</dbReference>
<evidence type="ECO:0000256" key="1">
    <source>
        <dbReference type="ARBA" id="ARBA00022729"/>
    </source>
</evidence>
<gene>
    <name evidence="3" type="ORF">GZ085_13330</name>
</gene>
<evidence type="ECO:0008006" key="5">
    <source>
        <dbReference type="Google" id="ProtNLM"/>
    </source>
</evidence>
<dbReference type="EMBL" id="JAAFGW010000252">
    <property type="protein sequence ID" value="NDP49338.1"/>
    <property type="molecule type" value="Genomic_DNA"/>
</dbReference>
<dbReference type="PANTHER" id="PTHR33376">
    <property type="match status" value="1"/>
</dbReference>
<evidence type="ECO:0000313" key="3">
    <source>
        <dbReference type="EMBL" id="NDP49338.1"/>
    </source>
</evidence>